<dbReference type="InterPro" id="IPR032677">
    <property type="entry name" value="GTP_cyclohydro_II"/>
</dbReference>
<keyword evidence="5" id="KW-0686">Riboflavin biosynthesis</keyword>
<dbReference type="GO" id="GO:0005525">
    <property type="term" value="F:GTP binding"/>
    <property type="evidence" value="ECO:0007669"/>
    <property type="project" value="UniProtKB-KW"/>
</dbReference>
<dbReference type="GO" id="GO:0008686">
    <property type="term" value="F:3,4-dihydroxy-2-butanone-4-phosphate synthase activity"/>
    <property type="evidence" value="ECO:0007669"/>
    <property type="project" value="TreeGrafter"/>
</dbReference>
<gene>
    <name evidence="13" type="ORF">LSH36_583g00022</name>
</gene>
<accession>A0AAD9J529</accession>
<dbReference type="EMBL" id="JAODUP010000583">
    <property type="protein sequence ID" value="KAK2146757.1"/>
    <property type="molecule type" value="Genomic_DNA"/>
</dbReference>
<dbReference type="Gene3D" id="3.40.50.10990">
    <property type="entry name" value="GTP cyclohydrolase II"/>
    <property type="match status" value="1"/>
</dbReference>
<evidence type="ECO:0000256" key="9">
    <source>
        <dbReference type="ARBA" id="ARBA00022833"/>
    </source>
</evidence>
<comment type="caution">
    <text evidence="13">The sequence shown here is derived from an EMBL/GenBank/DDBJ whole genome shotgun (WGS) entry which is preliminary data.</text>
</comment>
<evidence type="ECO:0000256" key="6">
    <source>
        <dbReference type="ARBA" id="ARBA00022723"/>
    </source>
</evidence>
<reference evidence="13" key="1">
    <citation type="journal article" date="2023" name="Mol. Biol. Evol.">
        <title>Third-Generation Sequencing Reveals the Adaptive Role of the Epigenome in Three Deep-Sea Polychaetes.</title>
        <authorList>
            <person name="Perez M."/>
            <person name="Aroh O."/>
            <person name="Sun Y."/>
            <person name="Lan Y."/>
            <person name="Juniper S.K."/>
            <person name="Young C.R."/>
            <person name="Angers B."/>
            <person name="Qian P.Y."/>
        </authorList>
    </citation>
    <scope>NUCLEOTIDE SEQUENCE</scope>
    <source>
        <strain evidence="13">P08H-3</strain>
    </source>
</reference>
<comment type="similarity">
    <text evidence="4">In the N-terminal section; belongs to the DHBP synthase family.</text>
</comment>
<evidence type="ECO:0000256" key="4">
    <source>
        <dbReference type="ARBA" id="ARBA00005520"/>
    </source>
</evidence>
<keyword evidence="7" id="KW-0547">Nucleotide-binding</keyword>
<sequence>MVSIIEKVCTKLPTKYGVYTTFLFVDPEDSLQREHCALLLGTVQKNMLLRIHSECFTGDVLGSTRCDCGEQLRLSLERIAEKKNGILLYLRQEGRGIGLAEKLRAYNLQDEGYDTVDANLRLGHQADLRNYDVAVAILQYLHVTSVDLLTNNPNKMHTLEEAGIILNKHEIKTTWGDESLVVQADISTVAGVEEAGFAQALDYEVRRKGIKVTLIAPGSVRSNFAMGHGRSQKDMKRCDILNPEDVADAVPKF</sequence>
<dbReference type="SUPFAM" id="SSF51735">
    <property type="entry name" value="NAD(P)-binding Rossmann-fold domains"/>
    <property type="match status" value="1"/>
</dbReference>
<evidence type="ECO:0000256" key="2">
    <source>
        <dbReference type="ARBA" id="ARBA00004853"/>
    </source>
</evidence>
<name>A0AAD9J529_9ANNE</name>
<comment type="pathway">
    <text evidence="3">Cofactor biosynthesis; riboflavin biosynthesis; 2-hydroxy-3-oxobutyl phosphate from D-ribulose 5-phosphate: step 1/1.</text>
</comment>
<keyword evidence="14" id="KW-1185">Reference proteome</keyword>
<evidence type="ECO:0000256" key="11">
    <source>
        <dbReference type="ARBA" id="ARBA00049295"/>
    </source>
</evidence>
<protein>
    <recommendedName>
        <fullName evidence="12">GTP cyclohydrolase II domain-containing protein</fullName>
    </recommendedName>
</protein>
<keyword evidence="9" id="KW-0862">Zinc</keyword>
<evidence type="ECO:0000256" key="10">
    <source>
        <dbReference type="ARBA" id="ARBA00023134"/>
    </source>
</evidence>
<dbReference type="InterPro" id="IPR036144">
    <property type="entry name" value="RibA-like_sf"/>
</dbReference>
<dbReference type="CDD" id="cd00641">
    <property type="entry name" value="GTP_cyclohydro2"/>
    <property type="match status" value="1"/>
</dbReference>
<dbReference type="PANTHER" id="PTHR21327:SF18">
    <property type="entry name" value="3,4-DIHYDROXY-2-BUTANONE 4-PHOSPHATE SYNTHASE"/>
    <property type="match status" value="1"/>
</dbReference>
<keyword evidence="6" id="KW-0479">Metal-binding</keyword>
<dbReference type="InterPro" id="IPR036291">
    <property type="entry name" value="NAD(P)-bd_dom_sf"/>
</dbReference>
<organism evidence="13 14">
    <name type="scientific">Paralvinella palmiformis</name>
    <dbReference type="NCBI Taxonomy" id="53620"/>
    <lineage>
        <taxon>Eukaryota</taxon>
        <taxon>Metazoa</taxon>
        <taxon>Spiralia</taxon>
        <taxon>Lophotrochozoa</taxon>
        <taxon>Annelida</taxon>
        <taxon>Polychaeta</taxon>
        <taxon>Sedentaria</taxon>
        <taxon>Canalipalpata</taxon>
        <taxon>Terebellida</taxon>
        <taxon>Terebelliformia</taxon>
        <taxon>Alvinellidae</taxon>
        <taxon>Paralvinella</taxon>
    </lineage>
</organism>
<dbReference type="Pfam" id="PF00925">
    <property type="entry name" value="GTP_cyclohydro2"/>
    <property type="match status" value="1"/>
</dbReference>
<keyword evidence="10" id="KW-0342">GTP-binding</keyword>
<dbReference type="Proteomes" id="UP001208570">
    <property type="component" value="Unassembled WGS sequence"/>
</dbReference>
<dbReference type="GO" id="GO:0005829">
    <property type="term" value="C:cytosol"/>
    <property type="evidence" value="ECO:0007669"/>
    <property type="project" value="TreeGrafter"/>
</dbReference>
<dbReference type="GO" id="GO:0009231">
    <property type="term" value="P:riboflavin biosynthetic process"/>
    <property type="evidence" value="ECO:0007669"/>
    <property type="project" value="UniProtKB-KW"/>
</dbReference>
<evidence type="ECO:0000259" key="12">
    <source>
        <dbReference type="Pfam" id="PF00925"/>
    </source>
</evidence>
<evidence type="ECO:0000256" key="8">
    <source>
        <dbReference type="ARBA" id="ARBA00022801"/>
    </source>
</evidence>
<dbReference type="Gene3D" id="3.40.50.720">
    <property type="entry name" value="NAD(P)-binding Rossmann-like Domain"/>
    <property type="match status" value="1"/>
</dbReference>
<dbReference type="GO" id="GO:0046872">
    <property type="term" value="F:metal ion binding"/>
    <property type="evidence" value="ECO:0007669"/>
    <property type="project" value="UniProtKB-KW"/>
</dbReference>
<comment type="cofactor">
    <cofactor evidence="1">
        <name>Zn(2+)</name>
        <dbReference type="ChEBI" id="CHEBI:29105"/>
    </cofactor>
</comment>
<comment type="catalytic activity">
    <reaction evidence="11">
        <text>GTP + 4 H2O = 2,5-diamino-6-hydroxy-4-(5-phosphoribosylamino)-pyrimidine + formate + 2 phosphate + 3 H(+)</text>
        <dbReference type="Rhea" id="RHEA:23704"/>
        <dbReference type="ChEBI" id="CHEBI:15377"/>
        <dbReference type="ChEBI" id="CHEBI:15378"/>
        <dbReference type="ChEBI" id="CHEBI:15740"/>
        <dbReference type="ChEBI" id="CHEBI:37565"/>
        <dbReference type="ChEBI" id="CHEBI:43474"/>
        <dbReference type="ChEBI" id="CHEBI:58614"/>
        <dbReference type="EC" id="3.5.4.25"/>
    </reaction>
</comment>
<dbReference type="SUPFAM" id="SSF142695">
    <property type="entry name" value="RibA-like"/>
    <property type="match status" value="1"/>
</dbReference>
<keyword evidence="8" id="KW-0378">Hydrolase</keyword>
<comment type="pathway">
    <text evidence="2">Cofactor biosynthesis; riboflavin biosynthesis; 5-amino-6-(D-ribitylamino)uracil from GTP: step 1/4.</text>
</comment>
<evidence type="ECO:0000256" key="5">
    <source>
        <dbReference type="ARBA" id="ARBA00022619"/>
    </source>
</evidence>
<evidence type="ECO:0000256" key="1">
    <source>
        <dbReference type="ARBA" id="ARBA00001947"/>
    </source>
</evidence>
<dbReference type="FunFam" id="3.40.50.10990:FF:000001">
    <property type="entry name" value="Riboflavin biosynthesis protein RibBA"/>
    <property type="match status" value="1"/>
</dbReference>
<evidence type="ECO:0000313" key="14">
    <source>
        <dbReference type="Proteomes" id="UP001208570"/>
    </source>
</evidence>
<proteinExistence type="inferred from homology"/>
<dbReference type="InterPro" id="IPR000926">
    <property type="entry name" value="RibA"/>
</dbReference>
<dbReference type="AlphaFoldDB" id="A0AAD9J529"/>
<evidence type="ECO:0000313" key="13">
    <source>
        <dbReference type="EMBL" id="KAK2146757.1"/>
    </source>
</evidence>
<dbReference type="NCBIfam" id="NF001591">
    <property type="entry name" value="PRK00393.1"/>
    <property type="match status" value="1"/>
</dbReference>
<evidence type="ECO:0000256" key="7">
    <source>
        <dbReference type="ARBA" id="ARBA00022741"/>
    </source>
</evidence>
<dbReference type="PANTHER" id="PTHR21327">
    <property type="entry name" value="GTP CYCLOHYDROLASE II-RELATED"/>
    <property type="match status" value="1"/>
</dbReference>
<dbReference type="GO" id="GO:0003935">
    <property type="term" value="F:GTP cyclohydrolase II activity"/>
    <property type="evidence" value="ECO:0007669"/>
    <property type="project" value="UniProtKB-EC"/>
</dbReference>
<feature type="domain" description="GTP cyclohydrolase II" evidence="12">
    <location>
        <begin position="9"/>
        <end position="164"/>
    </location>
</feature>
<evidence type="ECO:0000256" key="3">
    <source>
        <dbReference type="ARBA" id="ARBA00004904"/>
    </source>
</evidence>